<gene>
    <name evidence="1" type="ORF">OPV22_000758</name>
</gene>
<proteinExistence type="predicted"/>
<dbReference type="Proteomes" id="UP001222027">
    <property type="component" value="Unassembled WGS sequence"/>
</dbReference>
<sequence length="118" mass="13509">MVKVKPGSCMYSTGHFKRAFVFLGGNSLHSYSMHLSSPSSEQSSLLYGNHLESSSLARTVTKNWLSTFIFLQRNSFDYLVTLHWRGILDSTPPKLKLDQDPRQLTLQYWGFYHMGSQS</sequence>
<comment type="caution">
    <text evidence="1">The sequence shown here is derived from an EMBL/GenBank/DDBJ whole genome shotgun (WGS) entry which is preliminary data.</text>
</comment>
<dbReference type="EMBL" id="JAQQAF010000001">
    <property type="protein sequence ID" value="KAJ8510324.1"/>
    <property type="molecule type" value="Genomic_DNA"/>
</dbReference>
<evidence type="ECO:0000313" key="2">
    <source>
        <dbReference type="Proteomes" id="UP001222027"/>
    </source>
</evidence>
<reference evidence="1 2" key="1">
    <citation type="submission" date="2022-12" db="EMBL/GenBank/DDBJ databases">
        <title>Chromosome-scale assembly of the Ensete ventricosum genome.</title>
        <authorList>
            <person name="Dussert Y."/>
            <person name="Stocks J."/>
            <person name="Wendawek A."/>
            <person name="Woldeyes F."/>
            <person name="Nichols R.A."/>
            <person name="Borrell J.S."/>
        </authorList>
    </citation>
    <scope>NUCLEOTIDE SEQUENCE [LARGE SCALE GENOMIC DNA]</scope>
    <source>
        <strain evidence="2">cv. Maze</strain>
        <tissue evidence="1">Seeds</tissue>
    </source>
</reference>
<organism evidence="1 2">
    <name type="scientific">Ensete ventricosum</name>
    <name type="common">Abyssinian banana</name>
    <name type="synonym">Musa ensete</name>
    <dbReference type="NCBI Taxonomy" id="4639"/>
    <lineage>
        <taxon>Eukaryota</taxon>
        <taxon>Viridiplantae</taxon>
        <taxon>Streptophyta</taxon>
        <taxon>Embryophyta</taxon>
        <taxon>Tracheophyta</taxon>
        <taxon>Spermatophyta</taxon>
        <taxon>Magnoliopsida</taxon>
        <taxon>Liliopsida</taxon>
        <taxon>Zingiberales</taxon>
        <taxon>Musaceae</taxon>
        <taxon>Ensete</taxon>
    </lineage>
</organism>
<protein>
    <submittedName>
        <fullName evidence="1">Uncharacterized protein</fullName>
    </submittedName>
</protein>
<name>A0AAV8RVT7_ENSVE</name>
<accession>A0AAV8RVT7</accession>
<keyword evidence="2" id="KW-1185">Reference proteome</keyword>
<evidence type="ECO:0000313" key="1">
    <source>
        <dbReference type="EMBL" id="KAJ8510324.1"/>
    </source>
</evidence>
<dbReference type="AlphaFoldDB" id="A0AAV8RVT7"/>